<name>A0ABQ6N7W0_9STRA</name>
<evidence type="ECO:0000313" key="2">
    <source>
        <dbReference type="EMBL" id="GMI42611.1"/>
    </source>
</evidence>
<sequence length="193" mass="20940">MATKPPPPPPSPAPPASQKPSRTSVDTFVPKKQKGDKRRDCLSPPAPPARSFSSRAGPRTPSIKFAGRRNPPPPPPGVAVSCTRLDSFAPKKMSQGRDPRRDCISPPAKRSYSTSPRLSILLGFEDVCELPPRPTAKVDAATHAEVFSANLRADLKKESEWAKLLRKAGYTTAEPNCLPGEECWTRQPTPKIA</sequence>
<feature type="compositionally biased region" description="Pro residues" evidence="1">
    <location>
        <begin position="1"/>
        <end position="17"/>
    </location>
</feature>
<keyword evidence="3" id="KW-1185">Reference proteome</keyword>
<comment type="caution">
    <text evidence="2">The sequence shown here is derived from an EMBL/GenBank/DDBJ whole genome shotgun (WGS) entry which is preliminary data.</text>
</comment>
<dbReference type="EMBL" id="BRYB01002298">
    <property type="protein sequence ID" value="GMI42611.1"/>
    <property type="molecule type" value="Genomic_DNA"/>
</dbReference>
<evidence type="ECO:0000256" key="1">
    <source>
        <dbReference type="SAM" id="MobiDB-lite"/>
    </source>
</evidence>
<reference evidence="2 3" key="1">
    <citation type="journal article" date="2023" name="Commun. Biol.">
        <title>Genome analysis of Parmales, the sister group of diatoms, reveals the evolutionary specialization of diatoms from phago-mixotrophs to photoautotrophs.</title>
        <authorList>
            <person name="Ban H."/>
            <person name="Sato S."/>
            <person name="Yoshikawa S."/>
            <person name="Yamada K."/>
            <person name="Nakamura Y."/>
            <person name="Ichinomiya M."/>
            <person name="Sato N."/>
            <person name="Blanc-Mathieu R."/>
            <person name="Endo H."/>
            <person name="Kuwata A."/>
            <person name="Ogata H."/>
        </authorList>
    </citation>
    <scope>NUCLEOTIDE SEQUENCE [LARGE SCALE GENOMIC DNA]</scope>
</reference>
<dbReference type="Proteomes" id="UP001165060">
    <property type="component" value="Unassembled WGS sequence"/>
</dbReference>
<feature type="compositionally biased region" description="Low complexity" evidence="1">
    <location>
        <begin position="49"/>
        <end position="59"/>
    </location>
</feature>
<proteinExistence type="predicted"/>
<accession>A0ABQ6N7W0</accession>
<protein>
    <submittedName>
        <fullName evidence="2">Uncharacterized protein</fullName>
    </submittedName>
</protein>
<evidence type="ECO:0000313" key="3">
    <source>
        <dbReference type="Proteomes" id="UP001165060"/>
    </source>
</evidence>
<organism evidence="2 3">
    <name type="scientific">Tetraparma gracilis</name>
    <dbReference type="NCBI Taxonomy" id="2962635"/>
    <lineage>
        <taxon>Eukaryota</taxon>
        <taxon>Sar</taxon>
        <taxon>Stramenopiles</taxon>
        <taxon>Ochrophyta</taxon>
        <taxon>Bolidophyceae</taxon>
        <taxon>Parmales</taxon>
        <taxon>Triparmaceae</taxon>
        <taxon>Tetraparma</taxon>
    </lineage>
</organism>
<gene>
    <name evidence="2" type="ORF">TeGR_g4450</name>
</gene>
<feature type="region of interest" description="Disordered" evidence="1">
    <location>
        <begin position="1"/>
        <end position="113"/>
    </location>
</feature>